<dbReference type="PANTHER" id="PTHR33065:SF138">
    <property type="entry name" value="OS09G0442000 PROTEIN"/>
    <property type="match status" value="1"/>
</dbReference>
<keyword evidence="3" id="KW-1185">Reference proteome</keyword>
<dbReference type="AlphaFoldDB" id="A0ABC9C9L4"/>
<accession>A0ABC9C9L4</accession>
<dbReference type="Pfam" id="PF20241">
    <property type="entry name" value="DUF6598"/>
    <property type="match status" value="1"/>
</dbReference>
<reference evidence="3" key="1">
    <citation type="submission" date="2024-06" db="EMBL/GenBank/DDBJ databases">
        <authorList>
            <person name="Ryan C."/>
        </authorList>
    </citation>
    <scope>NUCLEOTIDE SEQUENCE [LARGE SCALE GENOMIC DNA]</scope>
</reference>
<gene>
    <name evidence="2" type="ORF">URODEC1_LOCUS73327</name>
</gene>
<organism evidence="2 3">
    <name type="scientific">Urochloa decumbens</name>
    <dbReference type="NCBI Taxonomy" id="240449"/>
    <lineage>
        <taxon>Eukaryota</taxon>
        <taxon>Viridiplantae</taxon>
        <taxon>Streptophyta</taxon>
        <taxon>Embryophyta</taxon>
        <taxon>Tracheophyta</taxon>
        <taxon>Spermatophyta</taxon>
        <taxon>Magnoliopsida</taxon>
        <taxon>Liliopsida</taxon>
        <taxon>Poales</taxon>
        <taxon>Poaceae</taxon>
        <taxon>PACMAD clade</taxon>
        <taxon>Panicoideae</taxon>
        <taxon>Panicodae</taxon>
        <taxon>Paniceae</taxon>
        <taxon>Melinidinae</taxon>
        <taxon>Urochloa</taxon>
    </lineage>
</organism>
<dbReference type="PANTHER" id="PTHR33065">
    <property type="entry name" value="OS07G0486400 PROTEIN"/>
    <property type="match status" value="1"/>
</dbReference>
<reference evidence="2 3" key="2">
    <citation type="submission" date="2024-10" db="EMBL/GenBank/DDBJ databases">
        <authorList>
            <person name="Ryan C."/>
        </authorList>
    </citation>
    <scope>NUCLEOTIDE SEQUENCE [LARGE SCALE GENOMIC DNA]</scope>
</reference>
<dbReference type="Proteomes" id="UP001497457">
    <property type="component" value="Chromosome 29rd"/>
</dbReference>
<dbReference type="EMBL" id="OZ075139">
    <property type="protein sequence ID" value="CAL5016629.1"/>
    <property type="molecule type" value="Genomic_DNA"/>
</dbReference>
<proteinExistence type="predicted"/>
<evidence type="ECO:0000313" key="2">
    <source>
        <dbReference type="EMBL" id="CAL5016629.1"/>
    </source>
</evidence>
<evidence type="ECO:0000313" key="3">
    <source>
        <dbReference type="Proteomes" id="UP001497457"/>
    </source>
</evidence>
<evidence type="ECO:0000259" key="1">
    <source>
        <dbReference type="Pfam" id="PF20241"/>
    </source>
</evidence>
<sequence length="375" mass="42082">MEMEMEMELGLAVQLKRDHIVESQAEDEAAKKRKVELDPAERERLAEAEGASKFISFFNTVEDEEEFTDYYAAQAKQLRKFWESLYHGPYGYFDDETTICAKRFTDKPAPCGGHLQHTLQIFSVKVTGLSGGLQFPLDVYGMVATRDRLDHNRNIIFHRKRDNCLTLTEEDSSLVLTGPSRAVIFGDPVIMEVELKVKSNIESEDRVLSFLAPRLKSPGFEPDSFLFKKCYTSKLSTLEFTVGHIFFSLEATISVKVIEGSWLEDSHGQFAASTASIEDEKVVLLGFGDEKVSLDGDNILLSRSVVSVELEGQLIVSVSARRSTEEKDEAVEDRAVFTPLKMGRSLGELNVGFCKMEVTVAWSLFAAHPLFMSLC</sequence>
<dbReference type="InterPro" id="IPR046533">
    <property type="entry name" value="DUF6598"/>
</dbReference>
<protein>
    <recommendedName>
        <fullName evidence="1">DUF6598 domain-containing protein</fullName>
    </recommendedName>
</protein>
<feature type="domain" description="DUF6598" evidence="1">
    <location>
        <begin position="118"/>
        <end position="360"/>
    </location>
</feature>
<name>A0ABC9C9L4_9POAL</name>